<gene>
    <name evidence="1" type="ORF">K402DRAFT_148619</name>
</gene>
<proteinExistence type="predicted"/>
<dbReference type="AlphaFoldDB" id="A0A6G1GU64"/>
<organism evidence="1 2">
    <name type="scientific">Aulographum hederae CBS 113979</name>
    <dbReference type="NCBI Taxonomy" id="1176131"/>
    <lineage>
        <taxon>Eukaryota</taxon>
        <taxon>Fungi</taxon>
        <taxon>Dikarya</taxon>
        <taxon>Ascomycota</taxon>
        <taxon>Pezizomycotina</taxon>
        <taxon>Dothideomycetes</taxon>
        <taxon>Pleosporomycetidae</taxon>
        <taxon>Aulographales</taxon>
        <taxon>Aulographaceae</taxon>
    </lineage>
</organism>
<accession>A0A6G1GU64</accession>
<reference evidence="1" key="1">
    <citation type="journal article" date="2020" name="Stud. Mycol.">
        <title>101 Dothideomycetes genomes: a test case for predicting lifestyles and emergence of pathogens.</title>
        <authorList>
            <person name="Haridas S."/>
            <person name="Albert R."/>
            <person name="Binder M."/>
            <person name="Bloem J."/>
            <person name="Labutti K."/>
            <person name="Salamov A."/>
            <person name="Andreopoulos B."/>
            <person name="Baker S."/>
            <person name="Barry K."/>
            <person name="Bills G."/>
            <person name="Bluhm B."/>
            <person name="Cannon C."/>
            <person name="Castanera R."/>
            <person name="Culley D."/>
            <person name="Daum C."/>
            <person name="Ezra D."/>
            <person name="Gonzalez J."/>
            <person name="Henrissat B."/>
            <person name="Kuo A."/>
            <person name="Liang C."/>
            <person name="Lipzen A."/>
            <person name="Lutzoni F."/>
            <person name="Magnuson J."/>
            <person name="Mondo S."/>
            <person name="Nolan M."/>
            <person name="Ohm R."/>
            <person name="Pangilinan J."/>
            <person name="Park H.-J."/>
            <person name="Ramirez L."/>
            <person name="Alfaro M."/>
            <person name="Sun H."/>
            <person name="Tritt A."/>
            <person name="Yoshinaga Y."/>
            <person name="Zwiers L.-H."/>
            <person name="Turgeon B."/>
            <person name="Goodwin S."/>
            <person name="Spatafora J."/>
            <person name="Crous P."/>
            <person name="Grigoriev I."/>
        </authorList>
    </citation>
    <scope>NUCLEOTIDE SEQUENCE</scope>
    <source>
        <strain evidence="1">CBS 113979</strain>
    </source>
</reference>
<dbReference type="EMBL" id="ML977169">
    <property type="protein sequence ID" value="KAF1984299.1"/>
    <property type="molecule type" value="Genomic_DNA"/>
</dbReference>
<dbReference type="Proteomes" id="UP000800041">
    <property type="component" value="Unassembled WGS sequence"/>
</dbReference>
<evidence type="ECO:0000313" key="2">
    <source>
        <dbReference type="Proteomes" id="UP000800041"/>
    </source>
</evidence>
<keyword evidence="2" id="KW-1185">Reference proteome</keyword>
<name>A0A6G1GU64_9PEZI</name>
<protein>
    <submittedName>
        <fullName evidence="1">Uncharacterized protein</fullName>
    </submittedName>
</protein>
<dbReference type="OrthoDB" id="10597254at2759"/>
<sequence>MAAAKMIGRGPLYAPHIPRILMRTSSNPCVRRFHHGTTLDLDFCAQMRMRLCWTLGLESTEPPEPPPPEVAFPMLGLKRFGVVPADHPLTRTLMVTQIKAFFMLNIGRGSIARKSFLVCPSFLNPADITHHEPSLFNLAVSVCHQHLSIMKPFALLALVLPATVSAAAVVSCPATRPNAPYQRCAKVDTNRCAVVGRMSVGQLATVACYTYGDQIGNSAMWFKVTVNREKGYISDYYMANCYGMKPCCSAFSPGQQPIDCVSG</sequence>
<evidence type="ECO:0000313" key="1">
    <source>
        <dbReference type="EMBL" id="KAF1984299.1"/>
    </source>
</evidence>